<evidence type="ECO:0000256" key="2">
    <source>
        <dbReference type="ARBA" id="ARBA00022692"/>
    </source>
</evidence>
<accession>A0A9J6DR89</accession>
<dbReference type="EMBL" id="JABSTU010000008">
    <property type="protein sequence ID" value="KAH8024470.1"/>
    <property type="molecule type" value="Genomic_DNA"/>
</dbReference>
<dbReference type="Gene3D" id="1.20.1250.20">
    <property type="entry name" value="MFS general substrate transporter like domains"/>
    <property type="match status" value="1"/>
</dbReference>
<dbReference type="GO" id="GO:0022857">
    <property type="term" value="F:transmembrane transporter activity"/>
    <property type="evidence" value="ECO:0007669"/>
    <property type="project" value="InterPro"/>
</dbReference>
<evidence type="ECO:0000256" key="4">
    <source>
        <dbReference type="ARBA" id="ARBA00023136"/>
    </source>
</evidence>
<comment type="caution">
    <text evidence="5">The sequence shown here is derived from an EMBL/GenBank/DDBJ whole genome shotgun (WGS) entry which is preliminary data.</text>
</comment>
<evidence type="ECO:0000256" key="1">
    <source>
        <dbReference type="ARBA" id="ARBA00004370"/>
    </source>
</evidence>
<keyword evidence="2" id="KW-0812">Transmembrane</keyword>
<dbReference type="InterPro" id="IPR005828">
    <property type="entry name" value="MFS_sugar_transport-like"/>
</dbReference>
<dbReference type="Proteomes" id="UP000821866">
    <property type="component" value="Chromosome 6"/>
</dbReference>
<name>A0A9J6DR89_RHIMP</name>
<keyword evidence="6" id="KW-1185">Reference proteome</keyword>
<comment type="subcellular location">
    <subcellularLocation>
        <location evidence="1">Membrane</location>
    </subcellularLocation>
</comment>
<reference evidence="5" key="1">
    <citation type="journal article" date="2020" name="Cell">
        <title>Large-Scale Comparative Analyses of Tick Genomes Elucidate Their Genetic Diversity and Vector Capacities.</title>
        <authorList>
            <consortium name="Tick Genome and Microbiome Consortium (TIGMIC)"/>
            <person name="Jia N."/>
            <person name="Wang J."/>
            <person name="Shi W."/>
            <person name="Du L."/>
            <person name="Sun Y."/>
            <person name="Zhan W."/>
            <person name="Jiang J.F."/>
            <person name="Wang Q."/>
            <person name="Zhang B."/>
            <person name="Ji P."/>
            <person name="Bell-Sakyi L."/>
            <person name="Cui X.M."/>
            <person name="Yuan T.T."/>
            <person name="Jiang B.G."/>
            <person name="Yang W.F."/>
            <person name="Lam T.T."/>
            <person name="Chang Q.C."/>
            <person name="Ding S.J."/>
            <person name="Wang X.J."/>
            <person name="Zhu J.G."/>
            <person name="Ruan X.D."/>
            <person name="Zhao L."/>
            <person name="Wei J.T."/>
            <person name="Ye R.Z."/>
            <person name="Que T.C."/>
            <person name="Du C.H."/>
            <person name="Zhou Y.H."/>
            <person name="Cheng J.X."/>
            <person name="Dai P.F."/>
            <person name="Guo W.B."/>
            <person name="Han X.H."/>
            <person name="Huang E.J."/>
            <person name="Li L.F."/>
            <person name="Wei W."/>
            <person name="Gao Y.C."/>
            <person name="Liu J.Z."/>
            <person name="Shao H.Z."/>
            <person name="Wang X."/>
            <person name="Wang C.C."/>
            <person name="Yang T.C."/>
            <person name="Huo Q.B."/>
            <person name="Li W."/>
            <person name="Chen H.Y."/>
            <person name="Chen S.E."/>
            <person name="Zhou L.G."/>
            <person name="Ni X.B."/>
            <person name="Tian J.H."/>
            <person name="Sheng Y."/>
            <person name="Liu T."/>
            <person name="Pan Y.S."/>
            <person name="Xia L.Y."/>
            <person name="Li J."/>
            <person name="Zhao F."/>
            <person name="Cao W.C."/>
        </authorList>
    </citation>
    <scope>NUCLEOTIDE SEQUENCE</scope>
    <source>
        <strain evidence="5">Rmic-2018</strain>
    </source>
</reference>
<dbReference type="GO" id="GO:0016020">
    <property type="term" value="C:membrane"/>
    <property type="evidence" value="ECO:0007669"/>
    <property type="project" value="UniProtKB-SubCell"/>
</dbReference>
<organism evidence="5 6">
    <name type="scientific">Rhipicephalus microplus</name>
    <name type="common">Cattle tick</name>
    <name type="synonym">Boophilus microplus</name>
    <dbReference type="NCBI Taxonomy" id="6941"/>
    <lineage>
        <taxon>Eukaryota</taxon>
        <taxon>Metazoa</taxon>
        <taxon>Ecdysozoa</taxon>
        <taxon>Arthropoda</taxon>
        <taxon>Chelicerata</taxon>
        <taxon>Arachnida</taxon>
        <taxon>Acari</taxon>
        <taxon>Parasitiformes</taxon>
        <taxon>Ixodida</taxon>
        <taxon>Ixodoidea</taxon>
        <taxon>Ixodidae</taxon>
        <taxon>Rhipicephalinae</taxon>
        <taxon>Rhipicephalus</taxon>
        <taxon>Boophilus</taxon>
    </lineage>
</organism>
<proteinExistence type="predicted"/>
<keyword evidence="3" id="KW-1133">Transmembrane helix</keyword>
<protein>
    <submittedName>
        <fullName evidence="5">Uncharacterized protein</fullName>
    </submittedName>
</protein>
<gene>
    <name evidence="5" type="ORF">HPB51_024672</name>
</gene>
<reference evidence="5" key="2">
    <citation type="submission" date="2021-09" db="EMBL/GenBank/DDBJ databases">
        <authorList>
            <person name="Jia N."/>
            <person name="Wang J."/>
            <person name="Shi W."/>
            <person name="Du L."/>
            <person name="Sun Y."/>
            <person name="Zhan W."/>
            <person name="Jiang J."/>
            <person name="Wang Q."/>
            <person name="Zhang B."/>
            <person name="Ji P."/>
            <person name="Sakyi L.B."/>
            <person name="Cui X."/>
            <person name="Yuan T."/>
            <person name="Jiang B."/>
            <person name="Yang W."/>
            <person name="Lam T.T.-Y."/>
            <person name="Chang Q."/>
            <person name="Ding S."/>
            <person name="Wang X."/>
            <person name="Zhu J."/>
            <person name="Ruan X."/>
            <person name="Zhao L."/>
            <person name="Wei J."/>
            <person name="Que T."/>
            <person name="Du C."/>
            <person name="Cheng J."/>
            <person name="Dai P."/>
            <person name="Han X."/>
            <person name="Huang E."/>
            <person name="Gao Y."/>
            <person name="Liu J."/>
            <person name="Shao H."/>
            <person name="Ye R."/>
            <person name="Li L."/>
            <person name="Wei W."/>
            <person name="Wang X."/>
            <person name="Wang C."/>
            <person name="Huo Q."/>
            <person name="Li W."/>
            <person name="Guo W."/>
            <person name="Chen H."/>
            <person name="Chen S."/>
            <person name="Zhou L."/>
            <person name="Zhou L."/>
            <person name="Ni X."/>
            <person name="Tian J."/>
            <person name="Zhou Y."/>
            <person name="Sheng Y."/>
            <person name="Liu T."/>
            <person name="Pan Y."/>
            <person name="Xia L."/>
            <person name="Li J."/>
            <person name="Zhao F."/>
            <person name="Cao W."/>
        </authorList>
    </citation>
    <scope>NUCLEOTIDE SEQUENCE</scope>
    <source>
        <strain evidence="5">Rmic-2018</strain>
        <tissue evidence="5">Larvae</tissue>
    </source>
</reference>
<sequence>MVGYSAGLGPRPWMLMDGMLPLRVKGFTRAMSTVFNFGCGALIAMEYHSTTQLLGNDGVYWLYWFSALAGANIYSRDLQQSSVGD</sequence>
<evidence type="ECO:0000256" key="3">
    <source>
        <dbReference type="ARBA" id="ARBA00022989"/>
    </source>
</evidence>
<keyword evidence="4" id="KW-0472">Membrane</keyword>
<dbReference type="AlphaFoldDB" id="A0A9J6DR89"/>
<dbReference type="Pfam" id="PF00083">
    <property type="entry name" value="Sugar_tr"/>
    <property type="match status" value="1"/>
</dbReference>
<evidence type="ECO:0000313" key="6">
    <source>
        <dbReference type="Proteomes" id="UP000821866"/>
    </source>
</evidence>
<evidence type="ECO:0000313" key="5">
    <source>
        <dbReference type="EMBL" id="KAH8024470.1"/>
    </source>
</evidence>
<dbReference type="InterPro" id="IPR036259">
    <property type="entry name" value="MFS_trans_sf"/>
</dbReference>